<evidence type="ECO:0000313" key="1">
    <source>
        <dbReference type="EMBL" id="CAL1299155.1"/>
    </source>
</evidence>
<accession>A0AAV2BS81</accession>
<reference evidence="1 2" key="1">
    <citation type="submission" date="2024-04" db="EMBL/GenBank/DDBJ databases">
        <authorList>
            <person name="Rising A."/>
            <person name="Reimegard J."/>
            <person name="Sonavane S."/>
            <person name="Akerstrom W."/>
            <person name="Nylinder S."/>
            <person name="Hedman E."/>
            <person name="Kallberg Y."/>
        </authorList>
    </citation>
    <scope>NUCLEOTIDE SEQUENCE [LARGE SCALE GENOMIC DNA]</scope>
</reference>
<name>A0AAV2BS81_9ARAC</name>
<dbReference type="AlphaFoldDB" id="A0AAV2BS81"/>
<evidence type="ECO:0000313" key="2">
    <source>
        <dbReference type="Proteomes" id="UP001497382"/>
    </source>
</evidence>
<keyword evidence="2" id="KW-1185">Reference proteome</keyword>
<gene>
    <name evidence="1" type="ORF">LARSCL_LOCUS21187</name>
</gene>
<sequence>MSVNFVPNLQMMACVQTAIPILNISEMQDLIDSYSLGFKLSQNMEVCTMIEKTAVEKILSLGLATSLQMMVKNCVMNMFSQIIECKNTYSLVLTGCSNHVNKNFKFFWKHDGTVDQMMTVKALIENKDLNVKERFVLASRFCLADDALCLWKNMIETQKFFTPLELECQPLVKLWIEMYEEGSVCMKITPKILGSSILQSNICMLRHVTKMLPYERQRPYLLSIALKGEISIDVMAFCLSQLDKSDQEIVFKNSTIKVLQCALTWPYQSMFKNVADYLWTNLSKEGFCDILWLILLKIMHQEWSDFRLIEILKEFWFESPAHFKEHAKQQSIYEPLKIVLNCGMEYFPIYALSEACIQSMEKFLPKNLSRIILGCLYLI</sequence>
<organism evidence="1 2">
    <name type="scientific">Larinioides sclopetarius</name>
    <dbReference type="NCBI Taxonomy" id="280406"/>
    <lineage>
        <taxon>Eukaryota</taxon>
        <taxon>Metazoa</taxon>
        <taxon>Ecdysozoa</taxon>
        <taxon>Arthropoda</taxon>
        <taxon>Chelicerata</taxon>
        <taxon>Arachnida</taxon>
        <taxon>Araneae</taxon>
        <taxon>Araneomorphae</taxon>
        <taxon>Entelegynae</taxon>
        <taxon>Araneoidea</taxon>
        <taxon>Araneidae</taxon>
        <taxon>Larinioides</taxon>
    </lineage>
</organism>
<dbReference type="Proteomes" id="UP001497382">
    <property type="component" value="Unassembled WGS sequence"/>
</dbReference>
<protein>
    <submittedName>
        <fullName evidence="1">Uncharacterized protein</fullName>
    </submittedName>
</protein>
<comment type="caution">
    <text evidence="1">The sequence shown here is derived from an EMBL/GenBank/DDBJ whole genome shotgun (WGS) entry which is preliminary data.</text>
</comment>
<dbReference type="EMBL" id="CAXIEN010000488">
    <property type="protein sequence ID" value="CAL1299155.1"/>
    <property type="molecule type" value="Genomic_DNA"/>
</dbReference>
<proteinExistence type="predicted"/>